<feature type="domain" description="AB hydrolase-1" evidence="1">
    <location>
        <begin position="22"/>
        <end position="262"/>
    </location>
</feature>
<sequence length="277" mass="32084">METLLATDNHPIRYVSLGKGQPVVFLHGWTSGAREWLPFASELAESHQVFCWDARGHGTHEPPPCDQMVISQMAADLDRLLTEHDLRDVVLVGHSMGALISWEYIRSYGLGRLGGLCIVDQSPKLVTDIDWPLGIYGDFDYDRNQRFLQRLEQDFAEGVLELAAHGLNRRSRENYEANSRGFQQMRDYLRGLNAPALTRCWDSLTQQDYRDLLPQIDLPTLLIYGDSSQFYSSEVSQWVEAQLPFPELHIYPKTDHSPHLWHKERFVHDLKHWCRRL</sequence>
<dbReference type="PANTHER" id="PTHR43798:SF33">
    <property type="entry name" value="HYDROLASE, PUTATIVE (AFU_ORTHOLOGUE AFUA_2G14860)-RELATED"/>
    <property type="match status" value="1"/>
</dbReference>
<dbReference type="PANTHER" id="PTHR43798">
    <property type="entry name" value="MONOACYLGLYCEROL LIPASE"/>
    <property type="match status" value="1"/>
</dbReference>
<dbReference type="STRING" id="1122198.SAMN02745729_103132"/>
<gene>
    <name evidence="2" type="ORF">SAMN02745729_103132</name>
</gene>
<dbReference type="AlphaFoldDB" id="A0A1H4B1H9"/>
<accession>A0A1H4B1H9</accession>
<protein>
    <submittedName>
        <fullName evidence="2">Pimeloyl-ACP methyl ester carboxylesterase</fullName>
    </submittedName>
</protein>
<evidence type="ECO:0000259" key="1">
    <source>
        <dbReference type="Pfam" id="PF00561"/>
    </source>
</evidence>
<evidence type="ECO:0000313" key="2">
    <source>
        <dbReference type="EMBL" id="SEA41742.1"/>
    </source>
</evidence>
<dbReference type="Gene3D" id="3.40.50.1820">
    <property type="entry name" value="alpha/beta hydrolase"/>
    <property type="match status" value="1"/>
</dbReference>
<dbReference type="Pfam" id="PF00561">
    <property type="entry name" value="Abhydrolase_1"/>
    <property type="match status" value="1"/>
</dbReference>
<evidence type="ECO:0000313" key="3">
    <source>
        <dbReference type="Proteomes" id="UP000242469"/>
    </source>
</evidence>
<dbReference type="SUPFAM" id="SSF53474">
    <property type="entry name" value="alpha/beta-Hydrolases"/>
    <property type="match status" value="1"/>
</dbReference>
<dbReference type="RefSeq" id="WP_091824170.1">
    <property type="nucleotide sequence ID" value="NZ_FNRJ01000003.1"/>
</dbReference>
<proteinExistence type="predicted"/>
<dbReference type="Proteomes" id="UP000242469">
    <property type="component" value="Unassembled WGS sequence"/>
</dbReference>
<dbReference type="EMBL" id="FNRJ01000003">
    <property type="protein sequence ID" value="SEA41742.1"/>
    <property type="molecule type" value="Genomic_DNA"/>
</dbReference>
<dbReference type="InterPro" id="IPR029058">
    <property type="entry name" value="AB_hydrolase_fold"/>
</dbReference>
<dbReference type="InterPro" id="IPR050266">
    <property type="entry name" value="AB_hydrolase_sf"/>
</dbReference>
<dbReference type="InterPro" id="IPR000073">
    <property type="entry name" value="AB_hydrolase_1"/>
</dbReference>
<name>A0A1H4B1H9_9GAMM</name>
<organism evidence="2 3">
    <name type="scientific">Marinobacterium iners DSM 11526</name>
    <dbReference type="NCBI Taxonomy" id="1122198"/>
    <lineage>
        <taxon>Bacteria</taxon>
        <taxon>Pseudomonadati</taxon>
        <taxon>Pseudomonadota</taxon>
        <taxon>Gammaproteobacteria</taxon>
        <taxon>Oceanospirillales</taxon>
        <taxon>Oceanospirillaceae</taxon>
        <taxon>Marinobacterium</taxon>
    </lineage>
</organism>
<reference evidence="3" key="1">
    <citation type="submission" date="2016-10" db="EMBL/GenBank/DDBJ databases">
        <authorList>
            <person name="Varghese N."/>
            <person name="Submissions S."/>
        </authorList>
    </citation>
    <scope>NUCLEOTIDE SEQUENCE [LARGE SCALE GENOMIC DNA]</scope>
    <source>
        <strain evidence="3">DSM 11526</strain>
    </source>
</reference>
<dbReference type="GO" id="GO:0016020">
    <property type="term" value="C:membrane"/>
    <property type="evidence" value="ECO:0007669"/>
    <property type="project" value="TreeGrafter"/>
</dbReference>
<keyword evidence="3" id="KW-1185">Reference proteome</keyword>
<dbReference type="OrthoDB" id="7055710at2"/>